<organism evidence="1 2">
    <name type="scientific">Aliidiomarina sanyensis</name>
    <dbReference type="NCBI Taxonomy" id="1249555"/>
    <lineage>
        <taxon>Bacteria</taxon>
        <taxon>Pseudomonadati</taxon>
        <taxon>Pseudomonadota</taxon>
        <taxon>Gammaproteobacteria</taxon>
        <taxon>Alteromonadales</taxon>
        <taxon>Idiomarinaceae</taxon>
        <taxon>Aliidiomarina</taxon>
    </lineage>
</organism>
<dbReference type="InterPro" id="IPR032251">
    <property type="entry name" value="DUF4826"/>
</dbReference>
<dbReference type="RefSeq" id="WP_126775832.1">
    <property type="nucleotide sequence ID" value="NZ_PIPM01000001.1"/>
</dbReference>
<name>A0A432WRW7_9GAMM</name>
<dbReference type="AlphaFoldDB" id="A0A432WRW7"/>
<comment type="caution">
    <text evidence="1">The sequence shown here is derived from an EMBL/GenBank/DDBJ whole genome shotgun (WGS) entry which is preliminary data.</text>
</comment>
<dbReference type="Proteomes" id="UP000288405">
    <property type="component" value="Unassembled WGS sequence"/>
</dbReference>
<proteinExistence type="predicted"/>
<evidence type="ECO:0000313" key="2">
    <source>
        <dbReference type="Proteomes" id="UP000288405"/>
    </source>
</evidence>
<sequence length="135" mass="15609">MSQQAALSEQEMNNWVREQFQKANGYLAEKGILTDQVLTKESRYLAPHIAVWKFSLRGLTDKVWAISGVVPTDHVDAKVAKDARDALRHFSLRWQVRAEEILQSQPNETERKFAEVLVNHAEACYELVDNEQLWK</sequence>
<keyword evidence="2" id="KW-1185">Reference proteome</keyword>
<gene>
    <name evidence="1" type="ORF">CWE11_01520</name>
</gene>
<dbReference type="Pfam" id="PF16108">
    <property type="entry name" value="DUF4826"/>
    <property type="match status" value="1"/>
</dbReference>
<dbReference type="OrthoDB" id="3078260at2"/>
<protein>
    <submittedName>
        <fullName evidence="1">DUF4826 domain-containing protein</fullName>
    </submittedName>
</protein>
<evidence type="ECO:0000313" key="1">
    <source>
        <dbReference type="EMBL" id="RUO36520.1"/>
    </source>
</evidence>
<accession>A0A432WRW7</accession>
<dbReference type="EMBL" id="PIPM01000001">
    <property type="protein sequence ID" value="RUO36520.1"/>
    <property type="molecule type" value="Genomic_DNA"/>
</dbReference>
<reference evidence="1 2" key="1">
    <citation type="journal article" date="2011" name="Front. Microbiol.">
        <title>Genomic signatures of strain selection and enhancement in Bacillus atrophaeus var. globigii, a historical biowarfare simulant.</title>
        <authorList>
            <person name="Gibbons H.S."/>
            <person name="Broomall S.M."/>
            <person name="McNew L.A."/>
            <person name="Daligault H."/>
            <person name="Chapman C."/>
            <person name="Bruce D."/>
            <person name="Karavis M."/>
            <person name="Krepps M."/>
            <person name="McGregor P.A."/>
            <person name="Hong C."/>
            <person name="Park K.H."/>
            <person name="Akmal A."/>
            <person name="Feldman A."/>
            <person name="Lin J.S."/>
            <person name="Chang W.E."/>
            <person name="Higgs B.W."/>
            <person name="Demirev P."/>
            <person name="Lindquist J."/>
            <person name="Liem A."/>
            <person name="Fochler E."/>
            <person name="Read T.D."/>
            <person name="Tapia R."/>
            <person name="Johnson S."/>
            <person name="Bishop-Lilly K.A."/>
            <person name="Detter C."/>
            <person name="Han C."/>
            <person name="Sozhamannan S."/>
            <person name="Rosenzweig C.N."/>
            <person name="Skowronski E.W."/>
        </authorList>
    </citation>
    <scope>NUCLEOTIDE SEQUENCE [LARGE SCALE GENOMIC DNA]</scope>
    <source>
        <strain evidence="1 2">GYP-17</strain>
    </source>
</reference>